<dbReference type="InterPro" id="IPR011990">
    <property type="entry name" value="TPR-like_helical_dom_sf"/>
</dbReference>
<name>B3PB80_CELJU</name>
<keyword evidence="1" id="KW-0732">Signal</keyword>
<dbReference type="OrthoDB" id="9803982at2"/>
<dbReference type="HOGENOM" id="CLU_573299_0_0_6"/>
<evidence type="ECO:0008006" key="4">
    <source>
        <dbReference type="Google" id="ProtNLM"/>
    </source>
</evidence>
<dbReference type="eggNOG" id="COG0457">
    <property type="taxonomic scope" value="Bacteria"/>
</dbReference>
<dbReference type="EMBL" id="CP000934">
    <property type="protein sequence ID" value="ACE83792.1"/>
    <property type="molecule type" value="Genomic_DNA"/>
</dbReference>
<proteinExistence type="predicted"/>
<protein>
    <recommendedName>
        <fullName evidence="4">TPR domain protein</fullName>
    </recommendedName>
</protein>
<reference evidence="2 3" key="1">
    <citation type="journal article" date="2008" name="J. Bacteriol.">
        <title>Insights into plant cell wall degradation from the genome sequence of the soil bacterium Cellvibrio japonicus.</title>
        <authorList>
            <person name="Deboy R.T."/>
            <person name="Mongodin E.F."/>
            <person name="Fouts D.E."/>
            <person name="Tailford L.E."/>
            <person name="Khouri H."/>
            <person name="Emerson J.B."/>
            <person name="Mohamoud Y."/>
            <person name="Watkins K."/>
            <person name="Henrissat B."/>
            <person name="Gilbert H.J."/>
            <person name="Nelson K.E."/>
        </authorList>
    </citation>
    <scope>NUCLEOTIDE SEQUENCE [LARGE SCALE GENOMIC DNA]</scope>
    <source>
        <strain evidence="2 3">Ueda107</strain>
    </source>
</reference>
<gene>
    <name evidence="2" type="ordered locus">CJA_1052</name>
</gene>
<evidence type="ECO:0000313" key="3">
    <source>
        <dbReference type="Proteomes" id="UP000001036"/>
    </source>
</evidence>
<dbReference type="KEGG" id="cja:CJA_1052"/>
<dbReference type="Proteomes" id="UP000001036">
    <property type="component" value="Chromosome"/>
</dbReference>
<sequence length="476" mass="54602">MKIRLSLVNLLFVLLTYTLPTSASTWVEYSTPHFQLYTNASTAVAEDWVTTLDAFANLIPAAHPSPASPSPYKVIVISDYGLYHTLKPNNFSSGFTYTQDDNTYLIVGRQLRPYPPEQHKRLILSLFNPSYMHWTLTGYPAWFHLGAASLFTNIELHDDKAIINTNITGRFTSDPAVKPMDLHDLMFNLSALNNPIYRPNANAYVHYLLFGSVNGYPDYRTKLANYLSSAAPQSSREDFEQAMGQPLATLQTSYERYLQEPNLKAVAIHLINKTTSIHQRQLGNDELNYLMARLLIDHGQYDYARKYFKKISKGSPQSIQLQHRYQQYEASRQALKAAEKSLKQNDDDEHSLALIANHYWETAKKTSRWNDKKSNTSSAIDYAERALAINPDNKEMHILLRFAYQSQGNREQAFVHIKEYYRLEPDNAAINTVMGTRFIEKKDYASARLHLNRACELDSKLCEFTQARLKEVEQSE</sequence>
<evidence type="ECO:0000313" key="2">
    <source>
        <dbReference type="EMBL" id="ACE83792.1"/>
    </source>
</evidence>
<dbReference type="AlphaFoldDB" id="B3PB80"/>
<evidence type="ECO:0000256" key="1">
    <source>
        <dbReference type="SAM" id="SignalP"/>
    </source>
</evidence>
<feature type="signal peptide" evidence="1">
    <location>
        <begin position="1"/>
        <end position="23"/>
    </location>
</feature>
<keyword evidence="3" id="KW-1185">Reference proteome</keyword>
<organism evidence="2 3">
    <name type="scientific">Cellvibrio japonicus (strain Ueda107)</name>
    <name type="common">Pseudomonas fluorescens subsp. cellulosa</name>
    <dbReference type="NCBI Taxonomy" id="498211"/>
    <lineage>
        <taxon>Bacteria</taxon>
        <taxon>Pseudomonadati</taxon>
        <taxon>Pseudomonadota</taxon>
        <taxon>Gammaproteobacteria</taxon>
        <taxon>Cellvibrionales</taxon>
        <taxon>Cellvibrionaceae</taxon>
        <taxon>Cellvibrio</taxon>
    </lineage>
</organism>
<dbReference type="RefSeq" id="WP_012486700.1">
    <property type="nucleotide sequence ID" value="NC_010995.1"/>
</dbReference>
<dbReference type="STRING" id="498211.CJA_1052"/>
<dbReference type="SUPFAM" id="SSF48452">
    <property type="entry name" value="TPR-like"/>
    <property type="match status" value="1"/>
</dbReference>
<feature type="chain" id="PRO_5002796330" description="TPR domain protein" evidence="1">
    <location>
        <begin position="24"/>
        <end position="476"/>
    </location>
</feature>
<accession>B3PB80</accession>
<dbReference type="Gene3D" id="1.25.40.10">
    <property type="entry name" value="Tetratricopeptide repeat domain"/>
    <property type="match status" value="1"/>
</dbReference>